<protein>
    <submittedName>
        <fullName evidence="2">Uncharacterized protein</fullName>
    </submittedName>
</protein>
<organism evidence="2">
    <name type="scientific">Faucicola osloensis</name>
    <name type="common">Moraxella osloensis</name>
    <dbReference type="NCBI Taxonomy" id="34062"/>
    <lineage>
        <taxon>Bacteria</taxon>
        <taxon>Pseudomonadati</taxon>
        <taxon>Pseudomonadota</taxon>
        <taxon>Gammaproteobacteria</taxon>
        <taxon>Moraxellales</taxon>
        <taxon>Moraxellaceae</taxon>
        <taxon>Faucicola</taxon>
    </lineage>
</organism>
<name>A0AAD0AEM2_FAUOS</name>
<dbReference type="EMBL" id="CP024176">
    <property type="protein sequence ID" value="ATQ83641.1"/>
    <property type="molecule type" value="Genomic_DNA"/>
</dbReference>
<evidence type="ECO:0000313" key="2">
    <source>
        <dbReference type="EMBL" id="ATQ83641.1"/>
    </source>
</evidence>
<dbReference type="PROSITE" id="PS51257">
    <property type="entry name" value="PROKAR_LIPOPROTEIN"/>
    <property type="match status" value="1"/>
</dbReference>
<gene>
    <name evidence="2" type="ORF">YHS_07275</name>
</gene>
<proteinExistence type="predicted"/>
<feature type="chain" id="PRO_5042012034" evidence="1">
    <location>
        <begin position="28"/>
        <end position="214"/>
    </location>
</feature>
<reference evidence="2" key="1">
    <citation type="submission" date="2017-11" db="EMBL/GenBank/DDBJ databases">
        <title>Complete Genome Sequence from Moraxella oslensis YHS isolated from human skin.</title>
        <authorList>
            <person name="Lee K."/>
            <person name="Lim J.Y."/>
            <person name="Hwang I."/>
        </authorList>
    </citation>
    <scope>NUCLEOTIDE SEQUENCE</scope>
    <source>
        <strain evidence="2">YHS</strain>
    </source>
</reference>
<feature type="signal peptide" evidence="1">
    <location>
        <begin position="1"/>
        <end position="27"/>
    </location>
</feature>
<evidence type="ECO:0000256" key="1">
    <source>
        <dbReference type="SAM" id="SignalP"/>
    </source>
</evidence>
<dbReference type="AlphaFoldDB" id="A0AAD0AEM2"/>
<accession>A0AAD0AEM2</accession>
<sequence length="214" mass="23445">MMFTKRFFRPDCLPVVGIAIAICSAVALSGCQSMTNQPSARAKSSLVTAPQPITAGKSTLKCTGIYACEINRIGTLSVINQSTHTPSATLGNHSQVASPVTVTPLMSKPQSKSTIPNYLVSFPSGQHMVATRFYLDEDLTTVESFSFIHRFESGKRYELKAYRQIQKTDYSLLAQSAPTPLCIDLYENAKLTNQWCKKPNQQGALSNEFVKVAL</sequence>
<keyword evidence="1" id="KW-0732">Signal</keyword>